<proteinExistence type="predicted"/>
<accession>A0A2P2PKP9</accession>
<organism evidence="1">
    <name type="scientific">Rhizophora mucronata</name>
    <name type="common">Asiatic mangrove</name>
    <dbReference type="NCBI Taxonomy" id="61149"/>
    <lineage>
        <taxon>Eukaryota</taxon>
        <taxon>Viridiplantae</taxon>
        <taxon>Streptophyta</taxon>
        <taxon>Embryophyta</taxon>
        <taxon>Tracheophyta</taxon>
        <taxon>Spermatophyta</taxon>
        <taxon>Magnoliopsida</taxon>
        <taxon>eudicotyledons</taxon>
        <taxon>Gunneridae</taxon>
        <taxon>Pentapetalae</taxon>
        <taxon>rosids</taxon>
        <taxon>fabids</taxon>
        <taxon>Malpighiales</taxon>
        <taxon>Rhizophoraceae</taxon>
        <taxon>Rhizophora</taxon>
    </lineage>
</organism>
<dbReference type="AlphaFoldDB" id="A0A2P2PKP9"/>
<protein>
    <submittedName>
        <fullName evidence="1">Uncharacterized protein</fullName>
    </submittedName>
</protein>
<dbReference type="EMBL" id="GGEC01074781">
    <property type="protein sequence ID" value="MBX55265.1"/>
    <property type="molecule type" value="Transcribed_RNA"/>
</dbReference>
<name>A0A2P2PKP9_RHIMU</name>
<evidence type="ECO:0000313" key="1">
    <source>
        <dbReference type="EMBL" id="MBX55265.1"/>
    </source>
</evidence>
<sequence length="49" mass="5814">MGVSVLTRKRETMKRKFYKNQSVCAVCRFFLLGAEKYNNLLLWRIKTDG</sequence>
<reference evidence="1" key="1">
    <citation type="submission" date="2018-02" db="EMBL/GenBank/DDBJ databases">
        <title>Rhizophora mucronata_Transcriptome.</title>
        <authorList>
            <person name="Meera S.P."/>
            <person name="Sreeshan A."/>
            <person name="Augustine A."/>
        </authorList>
    </citation>
    <scope>NUCLEOTIDE SEQUENCE</scope>
    <source>
        <tissue evidence="1">Leaf</tissue>
    </source>
</reference>